<dbReference type="PANTHER" id="PTHR10742">
    <property type="entry name" value="FLAVIN MONOAMINE OXIDASE"/>
    <property type="match status" value="1"/>
</dbReference>
<dbReference type="OrthoDB" id="5046242at2759"/>
<name>A0A9W4MNL2_PENOL</name>
<accession>A0A9W4MNL2</accession>
<feature type="signal peptide" evidence="1">
    <location>
        <begin position="1"/>
        <end position="31"/>
    </location>
</feature>
<keyword evidence="4" id="KW-1185">Reference proteome</keyword>
<dbReference type="InterPro" id="IPR050281">
    <property type="entry name" value="Flavin_monoamine_oxidase"/>
</dbReference>
<feature type="domain" description="Amine oxidase" evidence="2">
    <location>
        <begin position="100"/>
        <end position="478"/>
    </location>
</feature>
<dbReference type="AlphaFoldDB" id="A0A9W4MNL2"/>
<dbReference type="Proteomes" id="UP001153618">
    <property type="component" value="Unassembled WGS sequence"/>
</dbReference>
<dbReference type="InterPro" id="IPR002937">
    <property type="entry name" value="Amino_oxidase"/>
</dbReference>
<evidence type="ECO:0000313" key="3">
    <source>
        <dbReference type="EMBL" id="CAG8034458.1"/>
    </source>
</evidence>
<feature type="chain" id="PRO_5040890946" description="Amine oxidase domain-containing protein" evidence="1">
    <location>
        <begin position="32"/>
        <end position="502"/>
    </location>
</feature>
<dbReference type="PANTHER" id="PTHR10742:SF414">
    <property type="entry name" value="CONTAINING AMINE OXIDASE, PUTATIVE (AFU_ORTHOLOGUE AFUA_3G12150)-RELATED"/>
    <property type="match status" value="1"/>
</dbReference>
<sequence length="502" mass="55917">MRDWVSNSAARFVRRRLTAIWLICMISMGPQSPLSSPSSCLELKCLIVYRGPNWIHGVSGNPIMSIAQATKSVALDPEGKMIMLSPEGHLIDEEIASKIREFVSESVAEAFQYSNQQKENISAKTSVLSFFQEKLDDTDFSDAEEQLCLELLQFEGAGIGESIERQSLKFFSLEEHPDQDDYFVASTYQRILEHIAEAAKSHADIRFKEAVVSVHAAERGGNQDHTHQVTVKTSTGTSYTFDELVITCPLGWLKQNPGVFHPPLPGPLLQSIHNVSYGRLEKIYVKFPQAFWHINPNNPDASSVIQEQPVFAQFLSPTYAEHPVDIVWSQECLSLASLPAPHAQPTLLFYTWGPCGTEIVNRIADLMPHSRAYNEVLLSFLRPFFSRLPGYNPGSPECTPSSILATKWQLDPYAGNGSYCNFQVGIEEADRDIKMLRSGDGIGQKRGIWFAGEHTAPFVGLGTTTGAYWSGERAGREICEWLGLSQVDSNELRDDSLPSARQ</sequence>
<dbReference type="GO" id="GO:0006338">
    <property type="term" value="P:chromatin remodeling"/>
    <property type="evidence" value="ECO:0007669"/>
    <property type="project" value="TreeGrafter"/>
</dbReference>
<dbReference type="GO" id="GO:0016491">
    <property type="term" value="F:oxidoreductase activity"/>
    <property type="evidence" value="ECO:0007669"/>
    <property type="project" value="InterPro"/>
</dbReference>
<evidence type="ECO:0000259" key="2">
    <source>
        <dbReference type="Pfam" id="PF01593"/>
    </source>
</evidence>
<dbReference type="Pfam" id="PF01593">
    <property type="entry name" value="Amino_oxidase"/>
    <property type="match status" value="1"/>
</dbReference>
<dbReference type="Gene3D" id="3.50.50.60">
    <property type="entry name" value="FAD/NAD(P)-binding domain"/>
    <property type="match status" value="1"/>
</dbReference>
<organism evidence="3 4">
    <name type="scientific">Penicillium olsonii</name>
    <dbReference type="NCBI Taxonomy" id="99116"/>
    <lineage>
        <taxon>Eukaryota</taxon>
        <taxon>Fungi</taxon>
        <taxon>Dikarya</taxon>
        <taxon>Ascomycota</taxon>
        <taxon>Pezizomycotina</taxon>
        <taxon>Eurotiomycetes</taxon>
        <taxon>Eurotiomycetidae</taxon>
        <taxon>Eurotiales</taxon>
        <taxon>Aspergillaceae</taxon>
        <taxon>Penicillium</taxon>
    </lineage>
</organism>
<dbReference type="Gene3D" id="3.90.660.10">
    <property type="match status" value="1"/>
</dbReference>
<dbReference type="SUPFAM" id="SSF54373">
    <property type="entry name" value="FAD-linked reductases, C-terminal domain"/>
    <property type="match status" value="1"/>
</dbReference>
<gene>
    <name evidence="3" type="ORF">POLS_LOCUS2800</name>
</gene>
<proteinExistence type="predicted"/>
<comment type="caution">
    <text evidence="3">The sequence shown here is derived from an EMBL/GenBank/DDBJ whole genome shotgun (WGS) entry which is preliminary data.</text>
</comment>
<evidence type="ECO:0000256" key="1">
    <source>
        <dbReference type="SAM" id="SignalP"/>
    </source>
</evidence>
<reference evidence="3" key="1">
    <citation type="submission" date="2021-07" db="EMBL/GenBank/DDBJ databases">
        <authorList>
            <person name="Branca A.L. A."/>
        </authorList>
    </citation>
    <scope>NUCLEOTIDE SEQUENCE</scope>
</reference>
<protein>
    <recommendedName>
        <fullName evidence="2">Amine oxidase domain-containing protein</fullName>
    </recommendedName>
</protein>
<keyword evidence="1" id="KW-0732">Signal</keyword>
<dbReference type="GO" id="GO:0003682">
    <property type="term" value="F:chromatin binding"/>
    <property type="evidence" value="ECO:0007669"/>
    <property type="project" value="TreeGrafter"/>
</dbReference>
<dbReference type="SUPFAM" id="SSF51905">
    <property type="entry name" value="FAD/NAD(P)-binding domain"/>
    <property type="match status" value="1"/>
</dbReference>
<evidence type="ECO:0000313" key="4">
    <source>
        <dbReference type="Proteomes" id="UP001153618"/>
    </source>
</evidence>
<dbReference type="GO" id="GO:0050660">
    <property type="term" value="F:flavin adenine dinucleotide binding"/>
    <property type="evidence" value="ECO:0007669"/>
    <property type="project" value="TreeGrafter"/>
</dbReference>
<dbReference type="EMBL" id="CAJVOS010000016">
    <property type="protein sequence ID" value="CAG8034458.1"/>
    <property type="molecule type" value="Genomic_DNA"/>
</dbReference>
<dbReference type="InterPro" id="IPR036188">
    <property type="entry name" value="FAD/NAD-bd_sf"/>
</dbReference>